<dbReference type="EMBL" id="HBUF01492251">
    <property type="protein sequence ID" value="CAG6745345.1"/>
    <property type="molecule type" value="Transcribed_RNA"/>
</dbReference>
<dbReference type="AlphaFoldDB" id="A0A8D8ZE98"/>
<reference evidence="1" key="1">
    <citation type="submission" date="2021-05" db="EMBL/GenBank/DDBJ databases">
        <authorList>
            <person name="Alioto T."/>
            <person name="Alioto T."/>
            <person name="Gomez Garrido J."/>
        </authorList>
    </citation>
    <scope>NUCLEOTIDE SEQUENCE</scope>
</reference>
<sequence length="112" mass="13087">MYLRSKKPWYEILPMKLLISYYSFMTTSKPYVTTVERSNYFIFHFNILHRKNVYYSVCLMQVLVHDIVIKVHNCHDLSPFSPPSSLQIQCEVHCSPCSSYSPCKGCVCVVHS</sequence>
<accession>A0A8D8ZE98</accession>
<organism evidence="1">
    <name type="scientific">Cacopsylla melanoneura</name>
    <dbReference type="NCBI Taxonomy" id="428564"/>
    <lineage>
        <taxon>Eukaryota</taxon>
        <taxon>Metazoa</taxon>
        <taxon>Ecdysozoa</taxon>
        <taxon>Arthropoda</taxon>
        <taxon>Hexapoda</taxon>
        <taxon>Insecta</taxon>
        <taxon>Pterygota</taxon>
        <taxon>Neoptera</taxon>
        <taxon>Paraneoptera</taxon>
        <taxon>Hemiptera</taxon>
        <taxon>Sternorrhyncha</taxon>
        <taxon>Psylloidea</taxon>
        <taxon>Psyllidae</taxon>
        <taxon>Psyllinae</taxon>
        <taxon>Cacopsylla</taxon>
    </lineage>
</organism>
<protein>
    <submittedName>
        <fullName evidence="1">Uncharacterized protein</fullName>
    </submittedName>
</protein>
<name>A0A8D8ZE98_9HEMI</name>
<proteinExistence type="predicted"/>
<evidence type="ECO:0000313" key="1">
    <source>
        <dbReference type="EMBL" id="CAG6745345.1"/>
    </source>
</evidence>